<dbReference type="KEGG" id="fsm:CCS41_06320"/>
<dbReference type="SMART" id="SM01040">
    <property type="entry name" value="Bro-N"/>
    <property type="match status" value="1"/>
</dbReference>
<evidence type="ECO:0000259" key="1">
    <source>
        <dbReference type="PROSITE" id="PS51750"/>
    </source>
</evidence>
<evidence type="ECO:0000313" key="3">
    <source>
        <dbReference type="Proteomes" id="UP000261875"/>
    </source>
</evidence>
<dbReference type="Pfam" id="PF02498">
    <property type="entry name" value="Bro-N"/>
    <property type="match status" value="1"/>
</dbReference>
<name>A0A2U8I7M1_9GAMM</name>
<organism evidence="2 3">
    <name type="scientific">Candidatus Fukatsuia symbiotica</name>
    <dbReference type="NCBI Taxonomy" id="1878942"/>
    <lineage>
        <taxon>Bacteria</taxon>
        <taxon>Pseudomonadati</taxon>
        <taxon>Pseudomonadota</taxon>
        <taxon>Gammaproteobacteria</taxon>
        <taxon>Enterobacterales</taxon>
        <taxon>Yersiniaceae</taxon>
        <taxon>Candidatus Fukatsuia</taxon>
    </lineage>
</organism>
<dbReference type="InterPro" id="IPR003497">
    <property type="entry name" value="BRO_N_domain"/>
</dbReference>
<dbReference type="RefSeq" id="WP_119797383.1">
    <property type="nucleotide sequence ID" value="NZ_CP021659.1"/>
</dbReference>
<accession>A0A2U8I7M1</accession>
<feature type="domain" description="Bro-N" evidence="1">
    <location>
        <begin position="1"/>
        <end position="117"/>
    </location>
</feature>
<protein>
    <recommendedName>
        <fullName evidence="1">Bro-N domain-containing protein</fullName>
    </recommendedName>
</protein>
<dbReference type="Proteomes" id="UP000261875">
    <property type="component" value="Chromosome"/>
</dbReference>
<sequence length="197" mass="22903">MTIQLTFRSYQFELITRDNKVWFTSVQLIQALEYVDESAVNRIYARHSDEFSSCMTTSVKLTENGINNSLREIDTRLFSLRGAHLVAMFARTPVAKEFRKWVLDILDNEMDNVSLQSVTFGKLAQLEIDCYHIQAFMKHFTVISDSWWHEIYPALVKLNSPLACRLYDRFKDGMVFANFVNRSLNAQLSTGTTPRRN</sequence>
<dbReference type="EMBL" id="CP021659">
    <property type="protein sequence ID" value="AWK14185.1"/>
    <property type="molecule type" value="Genomic_DNA"/>
</dbReference>
<dbReference type="OrthoDB" id="5574448at2"/>
<keyword evidence="3" id="KW-1185">Reference proteome</keyword>
<gene>
    <name evidence="2" type="ORF">CCS41_06320</name>
</gene>
<evidence type="ECO:0000313" key="2">
    <source>
        <dbReference type="EMBL" id="AWK14185.1"/>
    </source>
</evidence>
<dbReference type="PROSITE" id="PS51750">
    <property type="entry name" value="BRO_N"/>
    <property type="match status" value="1"/>
</dbReference>
<proteinExistence type="predicted"/>
<reference evidence="2 3" key="1">
    <citation type="submission" date="2017-05" db="EMBL/GenBank/DDBJ databases">
        <title>Genome sequence of Candidatus Fukatsuia symbiotica and Candidatus Hamiltonella defensa from Acyrthosiphon pisum strain 5D.</title>
        <authorList>
            <person name="Patel V.A."/>
            <person name="Chevignon G."/>
            <person name="Russell J.A."/>
            <person name="Oliver K.M."/>
        </authorList>
    </citation>
    <scope>NUCLEOTIDE SEQUENCE [LARGE SCALE GENOMIC DNA]</scope>
    <source>
        <strain evidence="2 3">5D</strain>
    </source>
</reference>
<dbReference type="AlphaFoldDB" id="A0A2U8I7M1"/>